<dbReference type="EMBL" id="LIHL02000011">
    <property type="protein sequence ID" value="KAF5456617.1"/>
    <property type="molecule type" value="Genomic_DNA"/>
</dbReference>
<reference evidence="1" key="1">
    <citation type="submission" date="2015-10" db="EMBL/GenBank/DDBJ databases">
        <authorList>
            <person name="Martinez-Garcia P.J."/>
            <person name="Crepeau M.W."/>
            <person name="Puiu D."/>
            <person name="Gonzalez-Ibeas D."/>
            <person name="Whalen J."/>
            <person name="Stevens K."/>
            <person name="Paul R."/>
            <person name="Butterfield T."/>
            <person name="Britton M."/>
            <person name="Reagan R."/>
            <person name="Chakraborty S."/>
            <person name="Walawage S.L."/>
            <person name="Vasquez-Gross H.A."/>
            <person name="Cardeno C."/>
            <person name="Famula R."/>
            <person name="Pratt K."/>
            <person name="Kuruganti S."/>
            <person name="Aradhya M.K."/>
            <person name="Leslie C.A."/>
            <person name="Dandekar A.M."/>
            <person name="Salzberg S.L."/>
            <person name="Wegrzyn J.L."/>
            <person name="Langley C.H."/>
            <person name="Neale D.B."/>
        </authorList>
    </citation>
    <scope>NUCLEOTIDE SEQUENCE</scope>
    <source>
        <tissue evidence="1">Leaves</tissue>
    </source>
</reference>
<sequence>MCWAFWKELKEGSKGLGIGVSAHGDLGKSKIECGIQLFFDGIVVISSSKVRYKGKTLDFQKKKERLFFFRQTLTYTIAETLSACSPRIPVFCSIKASRHPHGLPSPAFIISLSCVCVCEKEREREREI</sequence>
<gene>
    <name evidence="1" type="ORF">F2P56_026083</name>
</gene>
<dbReference type="Gramene" id="Jr11_28250_p2">
    <property type="protein sequence ID" value="cds.Jr11_28250_p2"/>
    <property type="gene ID" value="Jr11_28250"/>
</dbReference>
<dbReference type="Proteomes" id="UP000619265">
    <property type="component" value="Unassembled WGS sequence"/>
</dbReference>
<organism evidence="1 2">
    <name type="scientific">Juglans regia</name>
    <name type="common">English walnut</name>
    <dbReference type="NCBI Taxonomy" id="51240"/>
    <lineage>
        <taxon>Eukaryota</taxon>
        <taxon>Viridiplantae</taxon>
        <taxon>Streptophyta</taxon>
        <taxon>Embryophyta</taxon>
        <taxon>Tracheophyta</taxon>
        <taxon>Spermatophyta</taxon>
        <taxon>Magnoliopsida</taxon>
        <taxon>eudicotyledons</taxon>
        <taxon>Gunneridae</taxon>
        <taxon>Pentapetalae</taxon>
        <taxon>rosids</taxon>
        <taxon>fabids</taxon>
        <taxon>Fagales</taxon>
        <taxon>Juglandaceae</taxon>
        <taxon>Juglans</taxon>
    </lineage>
</organism>
<dbReference type="AlphaFoldDB" id="A0A833U408"/>
<proteinExistence type="predicted"/>
<reference evidence="1" key="2">
    <citation type="submission" date="2020-03" db="EMBL/GenBank/DDBJ databases">
        <title>Walnut 2.0.</title>
        <authorList>
            <person name="Marrano A."/>
            <person name="Britton M."/>
            <person name="Zimin A.V."/>
            <person name="Zaini P.A."/>
            <person name="Workman R."/>
            <person name="Puiu D."/>
            <person name="Bianco L."/>
            <person name="Allen B.J."/>
            <person name="Troggio M."/>
            <person name="Leslie C.A."/>
            <person name="Timp W."/>
            <person name="Dendekar A."/>
            <person name="Salzberg S.L."/>
            <person name="Neale D.B."/>
        </authorList>
    </citation>
    <scope>NUCLEOTIDE SEQUENCE</scope>
    <source>
        <tissue evidence="1">Leaves</tissue>
    </source>
</reference>
<evidence type="ECO:0000313" key="2">
    <source>
        <dbReference type="Proteomes" id="UP000619265"/>
    </source>
</evidence>
<name>A0A833U408_JUGRE</name>
<comment type="caution">
    <text evidence="1">The sequence shown here is derived from an EMBL/GenBank/DDBJ whole genome shotgun (WGS) entry which is preliminary data.</text>
</comment>
<protein>
    <submittedName>
        <fullName evidence="1">Uncharacterized protein</fullName>
    </submittedName>
</protein>
<evidence type="ECO:0000313" key="1">
    <source>
        <dbReference type="EMBL" id="KAF5456617.1"/>
    </source>
</evidence>
<accession>A0A833U408</accession>